<keyword evidence="1" id="KW-1133">Transmembrane helix</keyword>
<dbReference type="Proteomes" id="UP001428290">
    <property type="component" value="Unassembled WGS sequence"/>
</dbReference>
<protein>
    <recommendedName>
        <fullName evidence="4">DUF3592 domain-containing protein</fullName>
    </recommendedName>
</protein>
<dbReference type="RefSeq" id="WP_345720164.1">
    <property type="nucleotide sequence ID" value="NZ_BAABRU010000001.1"/>
</dbReference>
<reference evidence="2 3" key="1">
    <citation type="submission" date="2024-02" db="EMBL/GenBank/DDBJ databases">
        <title>Herpetosiphon gulosus NBRC 112829.</title>
        <authorList>
            <person name="Ichikawa N."/>
            <person name="Katano-Makiyama Y."/>
            <person name="Hidaka K."/>
        </authorList>
    </citation>
    <scope>NUCLEOTIDE SEQUENCE [LARGE SCALE GENOMIC DNA]</scope>
    <source>
        <strain evidence="2 3">NBRC 112829</strain>
    </source>
</reference>
<name>A0ABP9WTI6_9CHLR</name>
<keyword evidence="3" id="KW-1185">Reference proteome</keyword>
<dbReference type="EMBL" id="BAABRU010000001">
    <property type="protein sequence ID" value="GAA5526522.1"/>
    <property type="molecule type" value="Genomic_DNA"/>
</dbReference>
<proteinExistence type="predicted"/>
<evidence type="ECO:0000313" key="3">
    <source>
        <dbReference type="Proteomes" id="UP001428290"/>
    </source>
</evidence>
<keyword evidence="1" id="KW-0472">Membrane</keyword>
<evidence type="ECO:0000256" key="1">
    <source>
        <dbReference type="SAM" id="Phobius"/>
    </source>
</evidence>
<sequence length="121" mass="14135">MRYRQQRTVIVRLGLFIGLFLSLLIGPALLMKYYYFERICQVYAQAQHFEGSRYSAGGRHSPETCFFESQNPVLVKQIVGWNHQVIRVLWGLYLPLGPLGLTVGIFLAPWEKLKWFKNSRL</sequence>
<comment type="caution">
    <text evidence="2">The sequence shown here is derived from an EMBL/GenBank/DDBJ whole genome shotgun (WGS) entry which is preliminary data.</text>
</comment>
<evidence type="ECO:0000313" key="2">
    <source>
        <dbReference type="EMBL" id="GAA5526522.1"/>
    </source>
</evidence>
<evidence type="ECO:0008006" key="4">
    <source>
        <dbReference type="Google" id="ProtNLM"/>
    </source>
</evidence>
<accession>A0ABP9WTI6</accession>
<organism evidence="2 3">
    <name type="scientific">Herpetosiphon gulosus</name>
    <dbReference type="NCBI Taxonomy" id="1973496"/>
    <lineage>
        <taxon>Bacteria</taxon>
        <taxon>Bacillati</taxon>
        <taxon>Chloroflexota</taxon>
        <taxon>Chloroflexia</taxon>
        <taxon>Herpetosiphonales</taxon>
        <taxon>Herpetosiphonaceae</taxon>
        <taxon>Herpetosiphon</taxon>
    </lineage>
</organism>
<keyword evidence="1" id="KW-0812">Transmembrane</keyword>
<feature type="transmembrane region" description="Helical" evidence="1">
    <location>
        <begin position="90"/>
        <end position="110"/>
    </location>
</feature>
<feature type="transmembrane region" description="Helical" evidence="1">
    <location>
        <begin position="9"/>
        <end position="29"/>
    </location>
</feature>
<gene>
    <name evidence="2" type="ORF">Hgul01_00295</name>
</gene>